<proteinExistence type="predicted"/>
<protein>
    <submittedName>
        <fullName evidence="1">Uncharacterized protein</fullName>
    </submittedName>
</protein>
<name>A0ABV9PBV9_9FLAO</name>
<organism evidence="1 2">
    <name type="scientific">Flavobacterium branchiicola</name>
    <dbReference type="NCBI Taxonomy" id="1114875"/>
    <lineage>
        <taxon>Bacteria</taxon>
        <taxon>Pseudomonadati</taxon>
        <taxon>Bacteroidota</taxon>
        <taxon>Flavobacteriia</taxon>
        <taxon>Flavobacteriales</taxon>
        <taxon>Flavobacteriaceae</taxon>
        <taxon>Flavobacterium</taxon>
    </lineage>
</organism>
<gene>
    <name evidence="1" type="ORF">ACFO5S_06375</name>
</gene>
<sequence>MIEIDYNNFESDCHEVFGKYLLKFNFKEIHFEELELEKTYENEFWKIKISMISDFPHIGVSFEFMSKDDHHMTNSLLEKLIKVDRKKTREIYDKLFNKDYYKKSGNEQYKIEMSFCVELLELSYIPLMNGSFTYNDYKKHI</sequence>
<evidence type="ECO:0000313" key="1">
    <source>
        <dbReference type="EMBL" id="MFC4747061.1"/>
    </source>
</evidence>
<dbReference type="RefSeq" id="WP_213255671.1">
    <property type="nucleotide sequence ID" value="NZ_JAGYWA010000002.1"/>
</dbReference>
<keyword evidence="2" id="KW-1185">Reference proteome</keyword>
<evidence type="ECO:0000313" key="2">
    <source>
        <dbReference type="Proteomes" id="UP001595935"/>
    </source>
</evidence>
<dbReference type="EMBL" id="JBHSGV010000002">
    <property type="protein sequence ID" value="MFC4747061.1"/>
    <property type="molecule type" value="Genomic_DNA"/>
</dbReference>
<reference evidence="2" key="1">
    <citation type="journal article" date="2019" name="Int. J. Syst. Evol. Microbiol.">
        <title>The Global Catalogue of Microorganisms (GCM) 10K type strain sequencing project: providing services to taxonomists for standard genome sequencing and annotation.</title>
        <authorList>
            <consortium name="The Broad Institute Genomics Platform"/>
            <consortium name="The Broad Institute Genome Sequencing Center for Infectious Disease"/>
            <person name="Wu L."/>
            <person name="Ma J."/>
        </authorList>
    </citation>
    <scope>NUCLEOTIDE SEQUENCE [LARGE SCALE GENOMIC DNA]</scope>
    <source>
        <strain evidence="2">WYCCWR 13023</strain>
    </source>
</reference>
<accession>A0ABV9PBV9</accession>
<dbReference type="Proteomes" id="UP001595935">
    <property type="component" value="Unassembled WGS sequence"/>
</dbReference>
<comment type="caution">
    <text evidence="1">The sequence shown here is derived from an EMBL/GenBank/DDBJ whole genome shotgun (WGS) entry which is preliminary data.</text>
</comment>